<sequence length="60" mass="6543">MSLKRLAQKALRTYSRSRRPTGGHPHSRTQPSGSGRAANTSKASTARTAIRQVGKLLQRV</sequence>
<reference evidence="2" key="1">
    <citation type="submission" date="2023-03" db="EMBL/GenBank/DDBJ databases">
        <title>Multiphase analysis and comparison of six strains from genera Psychromarinibacter, Lutimaribacter, and Maritimibacter, including a novel species: Psychromarinibacter sediminicola sp. nov.</title>
        <authorList>
            <person name="Wang Y.-H."/>
            <person name="Ye M.-Q."/>
            <person name="Du Z.-J."/>
        </authorList>
    </citation>
    <scope>NUCLEOTIDE SEQUENCE</scope>
    <source>
        <strain evidence="2">C21-152</strain>
    </source>
</reference>
<name>A0AAE3NZQ2_9RHOB</name>
<keyword evidence="3" id="KW-1185">Reference proteome</keyword>
<comment type="caution">
    <text evidence="2">The sequence shown here is derived from an EMBL/GenBank/DDBJ whole genome shotgun (WGS) entry which is preliminary data.</text>
</comment>
<gene>
    <name evidence="2" type="ORF">P1J78_24610</name>
</gene>
<proteinExistence type="predicted"/>
<evidence type="ECO:0000313" key="2">
    <source>
        <dbReference type="EMBL" id="MDF0603900.1"/>
    </source>
</evidence>
<dbReference type="Proteomes" id="UP001220964">
    <property type="component" value="Unassembled WGS sequence"/>
</dbReference>
<evidence type="ECO:0000313" key="3">
    <source>
        <dbReference type="Proteomes" id="UP001220964"/>
    </source>
</evidence>
<feature type="compositionally biased region" description="Polar residues" evidence="1">
    <location>
        <begin position="28"/>
        <end position="47"/>
    </location>
</feature>
<dbReference type="EMBL" id="JARGYC010000167">
    <property type="protein sequence ID" value="MDF0603900.1"/>
    <property type="molecule type" value="Genomic_DNA"/>
</dbReference>
<feature type="compositionally biased region" description="Basic residues" evidence="1">
    <location>
        <begin position="15"/>
        <end position="27"/>
    </location>
</feature>
<organism evidence="2 3">
    <name type="scientific">Psychromarinibacter sediminicola</name>
    <dbReference type="NCBI Taxonomy" id="3033385"/>
    <lineage>
        <taxon>Bacteria</taxon>
        <taxon>Pseudomonadati</taxon>
        <taxon>Pseudomonadota</taxon>
        <taxon>Alphaproteobacteria</taxon>
        <taxon>Rhodobacterales</taxon>
        <taxon>Paracoccaceae</taxon>
        <taxon>Psychromarinibacter</taxon>
    </lineage>
</organism>
<protein>
    <submittedName>
        <fullName evidence="2">Uncharacterized protein</fullName>
    </submittedName>
</protein>
<dbReference type="RefSeq" id="WP_275570009.1">
    <property type="nucleotide sequence ID" value="NZ_JARGYC010000167.1"/>
</dbReference>
<accession>A0AAE3NZQ2</accession>
<evidence type="ECO:0000256" key="1">
    <source>
        <dbReference type="SAM" id="MobiDB-lite"/>
    </source>
</evidence>
<dbReference type="AlphaFoldDB" id="A0AAE3NZQ2"/>
<feature type="region of interest" description="Disordered" evidence="1">
    <location>
        <begin position="1"/>
        <end position="60"/>
    </location>
</feature>